<keyword evidence="12" id="KW-0460">Magnesium</keyword>
<dbReference type="SUPFAM" id="SSF69065">
    <property type="entry name" value="RNase III domain-like"/>
    <property type="match status" value="2"/>
</dbReference>
<evidence type="ECO:0000256" key="9">
    <source>
        <dbReference type="ARBA" id="ARBA00022806"/>
    </source>
</evidence>
<dbReference type="EMBL" id="JBBWUH010000007">
    <property type="protein sequence ID" value="KAK8161909.1"/>
    <property type="molecule type" value="Genomic_DNA"/>
</dbReference>
<evidence type="ECO:0000256" key="4">
    <source>
        <dbReference type="ARBA" id="ARBA00022721"/>
    </source>
</evidence>
<comment type="caution">
    <text evidence="25">The sequence shown here is derived from an EMBL/GenBank/DDBJ whole genome shotgun (WGS) entry which is preliminary data.</text>
</comment>
<feature type="compositionally biased region" description="Basic and acidic residues" evidence="18">
    <location>
        <begin position="1"/>
        <end position="10"/>
    </location>
</feature>
<dbReference type="Gene3D" id="1.10.1520.10">
    <property type="entry name" value="Ribonuclease III domain"/>
    <property type="match status" value="2"/>
</dbReference>
<dbReference type="InterPro" id="IPR036389">
    <property type="entry name" value="RNase_III_sf"/>
</dbReference>
<evidence type="ECO:0000256" key="8">
    <source>
        <dbReference type="ARBA" id="ARBA00022801"/>
    </source>
</evidence>
<dbReference type="InterPro" id="IPR001650">
    <property type="entry name" value="Helicase_C-like"/>
</dbReference>
<evidence type="ECO:0000259" key="24">
    <source>
        <dbReference type="PROSITE" id="PS51327"/>
    </source>
</evidence>
<evidence type="ECO:0000256" key="2">
    <source>
        <dbReference type="ARBA" id="ARBA00001946"/>
    </source>
</evidence>
<keyword evidence="26" id="KW-1185">Reference proteome</keyword>
<feature type="domain" description="DRBM" evidence="19">
    <location>
        <begin position="1439"/>
        <end position="1511"/>
    </location>
</feature>
<evidence type="ECO:0000256" key="14">
    <source>
        <dbReference type="ARBA" id="ARBA00023118"/>
    </source>
</evidence>
<feature type="compositionally biased region" description="Polar residues" evidence="18">
    <location>
        <begin position="32"/>
        <end position="43"/>
    </location>
</feature>
<dbReference type="PROSITE" id="PS50137">
    <property type="entry name" value="DS_RBD"/>
    <property type="match status" value="1"/>
</dbReference>
<dbReference type="InterPro" id="IPR014720">
    <property type="entry name" value="dsRBD_dom"/>
</dbReference>
<dbReference type="Pfam" id="PF03368">
    <property type="entry name" value="Dicer_dimer"/>
    <property type="match status" value="1"/>
</dbReference>
<dbReference type="InterPro" id="IPR005034">
    <property type="entry name" value="Dicer_dimerisation"/>
</dbReference>
<keyword evidence="4" id="KW-0930">Antiviral protein</keyword>
<keyword evidence="10" id="KW-0862">Zinc</keyword>
<evidence type="ECO:0000256" key="17">
    <source>
        <dbReference type="PROSITE-ProRule" id="PRU00657"/>
    </source>
</evidence>
<feature type="domain" description="Helicase ATP-binding" evidence="22">
    <location>
        <begin position="137"/>
        <end position="307"/>
    </location>
</feature>
<sequence length="1579" mass="179740">MDQARLEREGSLPTEEVVRSNDSSVNVDESKTSNPADPTSIMNDSDAIVAQNEADDMGSDSDDDLPISNQAKDSAEKRKAQNAAFNSWVTQKTEQVTQNEVKEALNTTDDEVLSVRNMLAKQESNVIASPREYQMELFERAKEDNVIAVLDTGSGKTLIAVLLLKHMLEREVEDRVDSVTLVFQQFAVLETNLDYKVDRFCGAMHCELWSKQTWEKHFAENMVIVCTAAVLNQCLMHSFIKIDQINLLIFDEAHHAKKGHDYAKIIKDHYVPMEEKSRRPKIFGMTASPVDAKVDVGQAAMELERLLHAKIATTKNLDLLRKTISKPEEVVVRYDPLRKPFETSLHEKLKEKLGDIQAFDTLFESASKASSELGAWCADLYWSFALADEEARKLESKREQAFHRDKKRKTVSGLDAEIARLREAVEIVHHHEFGRPVAELTHLSSKVLALYRWLMRQFERPTESRAIVFVQRRQTARLLHELFCRLGGPYLRPGIITGNTSKTADLNISFRKQVMTMINFRKGEVNCLFATSVAEEGLDIPDCNLAIRFDLYFTMIQYVQSRGRARHKNSKYVHMIEDKNRTHEQTVLLARKAERAMRKFCESMPEDRILHGNDADLEDLMVTGKGFRTYTDPKSKAKLTYNESLVVLAHFCSVLPRQSDVTSDPLYIMSSQGGKFICEVILPRQAPITSVMGRPASKKAIAKRSAAFEACLQLRQQEFLDENLLPIYTKQLPALRNAKLALNCKKTNSYEMMTKPAFWADLRGTEPDELYATIIELPDGLDRPHQPLAIFTRKPLPKIPSFPLFLNSGKKSRVDLRPENIKFTCSHEQLVKLSSYTFRIFFDIYNKKFEEDIANLSYWLAPVTPSYFMRENREDLEELLDWPALEAVYKTDEHKGYRFRRGEYPDDFLLNKYLVDQFDGGRRFYSERINPDLKPTDPVPEDAIRAKKPEQRTDILNYSISLYKMSRQKQDPIWDRQQPVVEARQVLHRRNMLAGAETKELELRTKVYLCPEPLRISALKAEAVTTAYVFPAIIHRLDEYLIALEACEMLGINVRPELALEAFTKDSDNTEDHTGEVINFRRGMGKNYERLEFMGDCFLKMAASIALFGQCPDDNEFFCHCNRMDMVCNQTLFETAKKIELPKYVRSMAFNRRTWYPDGLKLLEGKGHKAGGENKMRHSLGDKSVADVCEALIGAAYITHNNVDVWEPSLWNDAVKAVSKLVCKPLHTMETWSGYMDVYQRPAYLDGASPAAELEMARKAALEHAYQFRNTKLLRSAFCHPSYPISWAKVPSYQRLEFLGDSLLDMACVNYLFYRFPDKDPQWLTEHKMAMVGNKFLGALCVKIGFYKHLMYNDSQIEHQIREYATEISEAEAESRGARDYWVAVKESPKCLPDIVEAYIGAMFVDSGYDYGQVVRFFDTHMRWFFEDMTIYDSFAKNHPTTRLHARLGEELGCADYRILAREMESVVPGAPTKCVAGVMVHNQVIAEGMASSGKNAKVKASQAALEKLSGLVPHEFRLQYGCQCRVEVQAEGQDGVVGGPGRDGEAVSQQDHAMVAEGGAAPTVETATAAAQSADSLI</sequence>
<dbReference type="Pfam" id="PF04851">
    <property type="entry name" value="ResIII"/>
    <property type="match status" value="1"/>
</dbReference>
<organism evidence="25 26">
    <name type="scientific">Phyllosticta citrichinensis</name>
    <dbReference type="NCBI Taxonomy" id="1130410"/>
    <lineage>
        <taxon>Eukaryota</taxon>
        <taxon>Fungi</taxon>
        <taxon>Dikarya</taxon>
        <taxon>Ascomycota</taxon>
        <taxon>Pezizomycotina</taxon>
        <taxon>Dothideomycetes</taxon>
        <taxon>Dothideomycetes incertae sedis</taxon>
        <taxon>Botryosphaeriales</taxon>
        <taxon>Phyllostictaceae</taxon>
        <taxon>Phyllosticta</taxon>
    </lineage>
</organism>
<keyword evidence="5" id="KW-0479">Metal-binding</keyword>
<dbReference type="InterPro" id="IPR056755">
    <property type="entry name" value="DSRM_2"/>
</dbReference>
<feature type="region of interest" description="Disordered" evidence="18">
    <location>
        <begin position="1"/>
        <end position="82"/>
    </location>
</feature>
<dbReference type="PROSITE" id="PS51327">
    <property type="entry name" value="DICER_DSRBF"/>
    <property type="match status" value="1"/>
</dbReference>
<evidence type="ECO:0000256" key="15">
    <source>
        <dbReference type="ARBA" id="ARBA00023211"/>
    </source>
</evidence>
<dbReference type="PANTHER" id="PTHR14950:SF62">
    <property type="entry name" value="DICER-LIKE PROTEIN 1"/>
    <property type="match status" value="1"/>
</dbReference>
<keyword evidence="13 17" id="KW-0694">RNA-binding</keyword>
<dbReference type="PANTHER" id="PTHR14950">
    <property type="entry name" value="DICER-RELATED"/>
    <property type="match status" value="1"/>
</dbReference>
<comment type="cofactor">
    <cofactor evidence="2">
        <name>Mg(2+)</name>
        <dbReference type="ChEBI" id="CHEBI:18420"/>
    </cofactor>
</comment>
<dbReference type="SUPFAM" id="SSF54768">
    <property type="entry name" value="dsRNA-binding domain-like"/>
    <property type="match status" value="1"/>
</dbReference>
<dbReference type="SMART" id="SM00490">
    <property type="entry name" value="HELICc"/>
    <property type="match status" value="1"/>
</dbReference>
<dbReference type="InterPro" id="IPR027417">
    <property type="entry name" value="P-loop_NTPase"/>
</dbReference>
<keyword evidence="8" id="KW-0378">Hydrolase</keyword>
<dbReference type="InterPro" id="IPR000999">
    <property type="entry name" value="RNase_III_dom"/>
</dbReference>
<dbReference type="InterPro" id="IPR014001">
    <property type="entry name" value="Helicase_ATP-bd"/>
</dbReference>
<evidence type="ECO:0000256" key="6">
    <source>
        <dbReference type="ARBA" id="ARBA00022737"/>
    </source>
</evidence>
<evidence type="ECO:0000256" key="10">
    <source>
        <dbReference type="ARBA" id="ARBA00022833"/>
    </source>
</evidence>
<comment type="cofactor">
    <cofactor evidence="1">
        <name>Mn(2+)</name>
        <dbReference type="ChEBI" id="CHEBI:29035"/>
    </cofactor>
</comment>
<evidence type="ECO:0000256" key="18">
    <source>
        <dbReference type="SAM" id="MobiDB-lite"/>
    </source>
</evidence>
<keyword evidence="9" id="KW-0347">Helicase</keyword>
<name>A0ABR1XNW5_9PEZI</name>
<feature type="domain" description="RNase III" evidence="20">
    <location>
        <begin position="1041"/>
        <end position="1201"/>
    </location>
</feature>
<evidence type="ECO:0000259" key="23">
    <source>
        <dbReference type="PROSITE" id="PS51194"/>
    </source>
</evidence>
<dbReference type="SMART" id="SM00535">
    <property type="entry name" value="RIBOc"/>
    <property type="match status" value="2"/>
</dbReference>
<protein>
    <recommendedName>
        <fullName evidence="3">Dicer-like protein 1</fullName>
    </recommendedName>
</protein>
<keyword evidence="7" id="KW-0547">Nucleotide-binding</keyword>
<keyword evidence="6" id="KW-0677">Repeat</keyword>
<reference evidence="25 26" key="1">
    <citation type="journal article" date="2022" name="G3 (Bethesda)">
        <title>Enemy or ally: a genomic approach to elucidate the lifestyle of Phyllosticta citrichinaensis.</title>
        <authorList>
            <person name="Buijs V.A."/>
            <person name="Groenewald J.Z."/>
            <person name="Haridas S."/>
            <person name="LaButti K.M."/>
            <person name="Lipzen A."/>
            <person name="Martin F.M."/>
            <person name="Barry K."/>
            <person name="Grigoriev I.V."/>
            <person name="Crous P.W."/>
            <person name="Seidl M.F."/>
        </authorList>
    </citation>
    <scope>NUCLEOTIDE SEQUENCE [LARGE SCALE GENOMIC DNA]</scope>
    <source>
        <strain evidence="25 26">CBS 129764</strain>
    </source>
</reference>
<proteinExistence type="inferred from homology"/>
<dbReference type="PROSITE" id="PS00517">
    <property type="entry name" value="RNASE_3_1"/>
    <property type="match status" value="1"/>
</dbReference>
<evidence type="ECO:0000259" key="20">
    <source>
        <dbReference type="PROSITE" id="PS50142"/>
    </source>
</evidence>
<dbReference type="PROSITE" id="PS50142">
    <property type="entry name" value="RNASE_3_2"/>
    <property type="match status" value="2"/>
</dbReference>
<evidence type="ECO:0000256" key="13">
    <source>
        <dbReference type="ARBA" id="ARBA00022884"/>
    </source>
</evidence>
<keyword evidence="14" id="KW-0051">Antiviral defense</keyword>
<evidence type="ECO:0000259" key="21">
    <source>
        <dbReference type="PROSITE" id="PS50821"/>
    </source>
</evidence>
<dbReference type="Pfam" id="PF00636">
    <property type="entry name" value="Ribonuclease_3"/>
    <property type="match status" value="2"/>
</dbReference>
<comment type="similarity">
    <text evidence="16 17">Belongs to the helicase family. Dicer subfamily.</text>
</comment>
<evidence type="ECO:0000256" key="1">
    <source>
        <dbReference type="ARBA" id="ARBA00001936"/>
    </source>
</evidence>
<dbReference type="InterPro" id="IPR038248">
    <property type="entry name" value="Dicer_dimer_sf"/>
</dbReference>
<dbReference type="SMART" id="SM00487">
    <property type="entry name" value="DEXDc"/>
    <property type="match status" value="1"/>
</dbReference>
<evidence type="ECO:0000313" key="25">
    <source>
        <dbReference type="EMBL" id="KAK8161909.1"/>
    </source>
</evidence>
<evidence type="ECO:0000313" key="26">
    <source>
        <dbReference type="Proteomes" id="UP001456524"/>
    </source>
</evidence>
<dbReference type="PROSITE" id="PS51194">
    <property type="entry name" value="HELICASE_CTER"/>
    <property type="match status" value="1"/>
</dbReference>
<dbReference type="SUPFAM" id="SSF52540">
    <property type="entry name" value="P-loop containing nucleoside triphosphate hydrolases"/>
    <property type="match status" value="1"/>
</dbReference>
<evidence type="ECO:0000256" key="5">
    <source>
        <dbReference type="ARBA" id="ARBA00022723"/>
    </source>
</evidence>
<evidence type="ECO:0000256" key="16">
    <source>
        <dbReference type="ARBA" id="ARBA00035116"/>
    </source>
</evidence>
<dbReference type="Pfam" id="PF24995">
    <property type="entry name" value="DSRM_2"/>
    <property type="match status" value="1"/>
</dbReference>
<feature type="domain" description="PAZ" evidence="21">
    <location>
        <begin position="883"/>
        <end position="1018"/>
    </location>
</feature>
<dbReference type="CDD" id="cd18034">
    <property type="entry name" value="DEXHc_dicer"/>
    <property type="match status" value="1"/>
</dbReference>
<dbReference type="CDD" id="cd00593">
    <property type="entry name" value="RIBOc"/>
    <property type="match status" value="2"/>
</dbReference>
<dbReference type="PROSITE" id="PS51192">
    <property type="entry name" value="HELICASE_ATP_BIND_1"/>
    <property type="match status" value="1"/>
</dbReference>
<evidence type="ECO:0000256" key="3">
    <source>
        <dbReference type="ARBA" id="ARBA00020797"/>
    </source>
</evidence>
<keyword evidence="11" id="KW-0067">ATP-binding</keyword>
<dbReference type="Gene3D" id="3.30.160.380">
    <property type="entry name" value="Dicer dimerisation domain"/>
    <property type="match status" value="1"/>
</dbReference>
<accession>A0ABR1XNW5</accession>
<evidence type="ECO:0000256" key="7">
    <source>
        <dbReference type="ARBA" id="ARBA00022741"/>
    </source>
</evidence>
<dbReference type="InterPro" id="IPR006935">
    <property type="entry name" value="Helicase/UvrB_N"/>
</dbReference>
<dbReference type="InterPro" id="IPR003100">
    <property type="entry name" value="PAZ_dom"/>
</dbReference>
<evidence type="ECO:0000259" key="19">
    <source>
        <dbReference type="PROSITE" id="PS50137"/>
    </source>
</evidence>
<dbReference type="Pfam" id="PF00271">
    <property type="entry name" value="Helicase_C"/>
    <property type="match status" value="1"/>
</dbReference>
<gene>
    <name evidence="25" type="ORF">IWX90DRAFT_506815</name>
</gene>
<feature type="domain" description="Dicer dsRNA-binding fold" evidence="24">
    <location>
        <begin position="644"/>
        <end position="734"/>
    </location>
</feature>
<dbReference type="Gene3D" id="3.40.50.300">
    <property type="entry name" value="P-loop containing nucleotide triphosphate hydrolases"/>
    <property type="match status" value="2"/>
</dbReference>
<dbReference type="Proteomes" id="UP001456524">
    <property type="component" value="Unassembled WGS sequence"/>
</dbReference>
<evidence type="ECO:0000259" key="22">
    <source>
        <dbReference type="PROSITE" id="PS51192"/>
    </source>
</evidence>
<evidence type="ECO:0000256" key="11">
    <source>
        <dbReference type="ARBA" id="ARBA00022840"/>
    </source>
</evidence>
<feature type="compositionally biased region" description="Acidic residues" evidence="18">
    <location>
        <begin position="53"/>
        <end position="65"/>
    </location>
</feature>
<keyword evidence="15" id="KW-0464">Manganese</keyword>
<evidence type="ECO:0000256" key="12">
    <source>
        <dbReference type="ARBA" id="ARBA00022842"/>
    </source>
</evidence>
<feature type="domain" description="Helicase C-terminal" evidence="23">
    <location>
        <begin position="446"/>
        <end position="612"/>
    </location>
</feature>
<dbReference type="PROSITE" id="PS50821">
    <property type="entry name" value="PAZ"/>
    <property type="match status" value="1"/>
</dbReference>
<feature type="domain" description="RNase III" evidence="20">
    <location>
        <begin position="1266"/>
        <end position="1408"/>
    </location>
</feature>